<dbReference type="Proteomes" id="UP000625316">
    <property type="component" value="Unassembled WGS sequence"/>
</dbReference>
<dbReference type="Pfam" id="PF10604">
    <property type="entry name" value="Polyketide_cyc2"/>
    <property type="match status" value="1"/>
</dbReference>
<keyword evidence="2" id="KW-1185">Reference proteome</keyword>
<dbReference type="AlphaFoldDB" id="A0A928VN27"/>
<name>A0A928VN27_9CYAN</name>
<proteinExistence type="predicted"/>
<organism evidence="1 2">
    <name type="scientific">Romeriopsis navalis LEGE 11480</name>
    <dbReference type="NCBI Taxonomy" id="2777977"/>
    <lineage>
        <taxon>Bacteria</taxon>
        <taxon>Bacillati</taxon>
        <taxon>Cyanobacteriota</taxon>
        <taxon>Cyanophyceae</taxon>
        <taxon>Leptolyngbyales</taxon>
        <taxon>Leptolyngbyaceae</taxon>
        <taxon>Romeriopsis</taxon>
        <taxon>Romeriopsis navalis</taxon>
    </lineage>
</organism>
<evidence type="ECO:0000313" key="1">
    <source>
        <dbReference type="EMBL" id="MBE9030642.1"/>
    </source>
</evidence>
<gene>
    <name evidence="1" type="ORF">IQ266_12960</name>
</gene>
<dbReference type="CDD" id="cd07822">
    <property type="entry name" value="SRPBCC_4"/>
    <property type="match status" value="1"/>
</dbReference>
<dbReference type="PANTHER" id="PTHR36166">
    <property type="entry name" value="CHROMOSOME 9, WHOLE GENOME SHOTGUN SEQUENCE"/>
    <property type="match status" value="1"/>
</dbReference>
<reference evidence="1" key="1">
    <citation type="submission" date="2020-10" db="EMBL/GenBank/DDBJ databases">
        <authorList>
            <person name="Castelo-Branco R."/>
            <person name="Eusebio N."/>
            <person name="Adriana R."/>
            <person name="Vieira A."/>
            <person name="Brugerolle De Fraissinette N."/>
            <person name="Rezende De Castro R."/>
            <person name="Schneider M.P."/>
            <person name="Vasconcelos V."/>
            <person name="Leao P.N."/>
        </authorList>
    </citation>
    <scope>NUCLEOTIDE SEQUENCE</scope>
    <source>
        <strain evidence="1">LEGE 11480</strain>
    </source>
</reference>
<dbReference type="EMBL" id="JADEXQ010000040">
    <property type="protein sequence ID" value="MBE9030642.1"/>
    <property type="molecule type" value="Genomic_DNA"/>
</dbReference>
<dbReference type="Gene3D" id="3.30.530.20">
    <property type="match status" value="1"/>
</dbReference>
<sequence>MVQTPNAPTFKQRMALRRGWTVSIDIHAPRALVWEQVTDFAAYAEWNPFVLEAEAEFEVGKSIQFLEELQEFGQHWLAAKFLAIDPPNEFVWQGHFKAALLFQVRHSFKFEALGNHRTRFTQVHQHSGILIPYLAWKGIYIRSHQGYMAFNQALKRRCEELAAARSV</sequence>
<dbReference type="InterPro" id="IPR023393">
    <property type="entry name" value="START-like_dom_sf"/>
</dbReference>
<evidence type="ECO:0000313" key="2">
    <source>
        <dbReference type="Proteomes" id="UP000625316"/>
    </source>
</evidence>
<protein>
    <submittedName>
        <fullName evidence="1">SRPBCC domain-containing protein</fullName>
    </submittedName>
</protein>
<accession>A0A928VN27</accession>
<dbReference type="SUPFAM" id="SSF55961">
    <property type="entry name" value="Bet v1-like"/>
    <property type="match status" value="1"/>
</dbReference>
<dbReference type="RefSeq" id="WP_264325472.1">
    <property type="nucleotide sequence ID" value="NZ_JADEXQ010000040.1"/>
</dbReference>
<comment type="caution">
    <text evidence="1">The sequence shown here is derived from an EMBL/GenBank/DDBJ whole genome shotgun (WGS) entry which is preliminary data.</text>
</comment>
<dbReference type="InterPro" id="IPR019587">
    <property type="entry name" value="Polyketide_cyclase/dehydratase"/>
</dbReference>
<dbReference type="PANTHER" id="PTHR36166:SF1">
    <property type="entry name" value="SRPBCC DOMAIN-CONTAINING PROTEIN"/>
    <property type="match status" value="1"/>
</dbReference>